<dbReference type="Proteomes" id="UP000032534">
    <property type="component" value="Unassembled WGS sequence"/>
</dbReference>
<organism evidence="1 2">
    <name type="scientific">Paenibacillus terrae</name>
    <dbReference type="NCBI Taxonomy" id="159743"/>
    <lineage>
        <taxon>Bacteria</taxon>
        <taxon>Bacillati</taxon>
        <taxon>Bacillota</taxon>
        <taxon>Bacilli</taxon>
        <taxon>Bacillales</taxon>
        <taxon>Paenibacillaceae</taxon>
        <taxon>Paenibacillus</taxon>
    </lineage>
</organism>
<reference evidence="1 2" key="1">
    <citation type="submission" date="2014-11" db="EMBL/GenBank/DDBJ databases">
        <title>Draft Genome Sequences of Paenibacillus polymyxa NRRL B-30509 and Paenibacillus terrae NRRL B-30644, Strains from a Poultry Environment that Produce Tridecaptin A and Paenicidins.</title>
        <authorList>
            <person name="van Belkum M.J."/>
            <person name="Lohans C.T."/>
            <person name="Vederas J.C."/>
        </authorList>
    </citation>
    <scope>NUCLEOTIDE SEQUENCE [LARGE SCALE GENOMIC DNA]</scope>
    <source>
        <strain evidence="1 2">NRRL B-30644</strain>
    </source>
</reference>
<gene>
    <name evidence="1" type="ORF">QD47_02665</name>
</gene>
<accession>A0A0D7X7S1</accession>
<comment type="caution">
    <text evidence="1">The sequence shown here is derived from an EMBL/GenBank/DDBJ whole genome shotgun (WGS) entry which is preliminary data.</text>
</comment>
<dbReference type="OrthoDB" id="2472275at2"/>
<sequence length="85" mass="9874">MMQLTPCIRCKFRYVTQKARENFMAGKMAGEPLLCLHCICELTGKVMDQFGKLVYPHEVEQSNRQQHIPRSSIEGCRPCMKKRGR</sequence>
<evidence type="ECO:0000313" key="2">
    <source>
        <dbReference type="Proteomes" id="UP000032534"/>
    </source>
</evidence>
<name>A0A0D7X7S1_9BACL</name>
<dbReference type="RefSeq" id="WP_044644662.1">
    <property type="nucleotide sequence ID" value="NZ_JTHP01000003.1"/>
</dbReference>
<evidence type="ECO:0000313" key="1">
    <source>
        <dbReference type="EMBL" id="KJD47073.1"/>
    </source>
</evidence>
<protein>
    <submittedName>
        <fullName evidence="1">Uncharacterized protein</fullName>
    </submittedName>
</protein>
<dbReference type="AlphaFoldDB" id="A0A0D7X7S1"/>
<keyword evidence="2" id="KW-1185">Reference proteome</keyword>
<proteinExistence type="predicted"/>
<dbReference type="EMBL" id="JTHP01000003">
    <property type="protein sequence ID" value="KJD47073.1"/>
    <property type="molecule type" value="Genomic_DNA"/>
</dbReference>
<dbReference type="PATRIC" id="fig|159743.3.peg.571"/>